<dbReference type="SUPFAM" id="SSF53597">
    <property type="entry name" value="Dihydrofolate reductase-like"/>
    <property type="match status" value="1"/>
</dbReference>
<keyword evidence="3" id="KW-1185">Reference proteome</keyword>
<protein>
    <submittedName>
        <fullName evidence="2">Dihydrofolate reductase</fullName>
    </submittedName>
</protein>
<proteinExistence type="predicted"/>
<sequence>MTIKRLTLHTFLTLDGVMQGPGGRDEDTTGGFTAGGWQVPYNDDYNDDVFGEIVTTWFEQTTALLLGRITFEMFRSYWPEVSDDDPVAREINHGPKYVVAHAGYEPDWENTNLIPGPDALDAISDLRQHGESELQVHGSWQLAKALHQAGMVDEYRLFVFPVTVGAGKRLFDDNGPPRGFTVHETRTTSTGATYLVVTATPFQHGTYVVEDGREVPVLE</sequence>
<organism evidence="2 3">
    <name type="scientific">Citricoccus muralis</name>
    <dbReference type="NCBI Taxonomy" id="169134"/>
    <lineage>
        <taxon>Bacteria</taxon>
        <taxon>Bacillati</taxon>
        <taxon>Actinomycetota</taxon>
        <taxon>Actinomycetes</taxon>
        <taxon>Micrococcales</taxon>
        <taxon>Micrococcaceae</taxon>
        <taxon>Citricoccus</taxon>
    </lineage>
</organism>
<name>A0A3D9L9P5_9MICC</name>
<reference evidence="2 3" key="1">
    <citation type="submission" date="2018-07" db="EMBL/GenBank/DDBJ databases">
        <title>Sequencing the genomes of 1000 actinobacteria strains.</title>
        <authorList>
            <person name="Klenk H.-P."/>
        </authorList>
    </citation>
    <scope>NUCLEOTIDE SEQUENCE [LARGE SCALE GENOMIC DNA]</scope>
    <source>
        <strain evidence="2 3">DSM 14442</strain>
    </source>
</reference>
<dbReference type="AlphaFoldDB" id="A0A3D9L9P5"/>
<evidence type="ECO:0000313" key="3">
    <source>
        <dbReference type="Proteomes" id="UP000256727"/>
    </source>
</evidence>
<dbReference type="GO" id="GO:0008703">
    <property type="term" value="F:5-amino-6-(5-phosphoribosylamino)uracil reductase activity"/>
    <property type="evidence" value="ECO:0007669"/>
    <property type="project" value="InterPro"/>
</dbReference>
<dbReference type="PANTHER" id="PTHR38011:SF2">
    <property type="entry name" value="BIFUNCTIONAL DEAMINASE-REDUCTASE DOMAIN PROTEIN"/>
    <property type="match status" value="1"/>
</dbReference>
<dbReference type="InterPro" id="IPR024072">
    <property type="entry name" value="DHFR-like_dom_sf"/>
</dbReference>
<evidence type="ECO:0000259" key="1">
    <source>
        <dbReference type="Pfam" id="PF01872"/>
    </source>
</evidence>
<dbReference type="EMBL" id="QREH01000001">
    <property type="protein sequence ID" value="REE02832.1"/>
    <property type="molecule type" value="Genomic_DNA"/>
</dbReference>
<dbReference type="GO" id="GO:0009231">
    <property type="term" value="P:riboflavin biosynthetic process"/>
    <property type="evidence" value="ECO:0007669"/>
    <property type="project" value="InterPro"/>
</dbReference>
<accession>A0A3D9L9P5</accession>
<dbReference type="InterPro" id="IPR002734">
    <property type="entry name" value="RibDG_C"/>
</dbReference>
<dbReference type="InterPro" id="IPR050765">
    <property type="entry name" value="Riboflavin_Biosynth_HTPR"/>
</dbReference>
<dbReference type="RefSeq" id="WP_245952053.1">
    <property type="nucleotide sequence ID" value="NZ_QREH01000001.1"/>
</dbReference>
<dbReference type="Gene3D" id="3.40.430.10">
    <property type="entry name" value="Dihydrofolate Reductase, subunit A"/>
    <property type="match status" value="1"/>
</dbReference>
<feature type="domain" description="Bacterial bifunctional deaminase-reductase C-terminal" evidence="1">
    <location>
        <begin position="6"/>
        <end position="191"/>
    </location>
</feature>
<dbReference type="Pfam" id="PF01872">
    <property type="entry name" value="RibD_C"/>
    <property type="match status" value="1"/>
</dbReference>
<dbReference type="PANTHER" id="PTHR38011">
    <property type="entry name" value="DIHYDROFOLATE REDUCTASE FAMILY PROTEIN (AFU_ORTHOLOGUE AFUA_8G06820)"/>
    <property type="match status" value="1"/>
</dbReference>
<dbReference type="Proteomes" id="UP000256727">
    <property type="component" value="Unassembled WGS sequence"/>
</dbReference>
<gene>
    <name evidence="2" type="ORF">C8E99_0618</name>
</gene>
<evidence type="ECO:0000313" key="2">
    <source>
        <dbReference type="EMBL" id="REE02832.1"/>
    </source>
</evidence>
<comment type="caution">
    <text evidence="2">The sequence shown here is derived from an EMBL/GenBank/DDBJ whole genome shotgun (WGS) entry which is preliminary data.</text>
</comment>